<dbReference type="Proteomes" id="UP000241074">
    <property type="component" value="Chromosome"/>
</dbReference>
<evidence type="ECO:0000313" key="2">
    <source>
        <dbReference type="EMBL" id="AVP97886.1"/>
    </source>
</evidence>
<accession>A0A2P1PSR6</accession>
<name>A0A2P1PSR6_9GAMM</name>
<keyword evidence="1" id="KW-0812">Transmembrane</keyword>
<dbReference type="AlphaFoldDB" id="A0A2P1PSR6"/>
<keyword evidence="1" id="KW-0472">Membrane</keyword>
<feature type="transmembrane region" description="Helical" evidence="1">
    <location>
        <begin position="84"/>
        <end position="104"/>
    </location>
</feature>
<feature type="transmembrane region" description="Helical" evidence="1">
    <location>
        <begin position="227"/>
        <end position="260"/>
    </location>
</feature>
<dbReference type="RefSeq" id="WP_106891806.1">
    <property type="nucleotide sequence ID" value="NZ_CP027860.1"/>
</dbReference>
<reference evidence="2 3" key="1">
    <citation type="submission" date="2018-03" db="EMBL/GenBank/DDBJ databases">
        <title>Ahniella affigens gen. nov., sp. nov., a gammaproteobacterium isolated from sandy soil near a stream.</title>
        <authorList>
            <person name="Ko Y."/>
            <person name="Kim J.-H."/>
        </authorList>
    </citation>
    <scope>NUCLEOTIDE SEQUENCE [LARGE SCALE GENOMIC DNA]</scope>
    <source>
        <strain evidence="2 3">D13</strain>
    </source>
</reference>
<feature type="transmembrane region" description="Helical" evidence="1">
    <location>
        <begin position="176"/>
        <end position="207"/>
    </location>
</feature>
<sequence>MTDNPYSAPLSRVDPSGGASVEGFNTEPLARGPGAAVSWISKGWTLFSAASGAWATLGGVMIGALLVLIVVSLIPILGSLIQMAVNFAITFLMPAFLAGLYMSADRLNRGEPIVFDNFFDGFRKNLGQLVMVGVLNFAASLVMIVVLLIIFGIGIGVTVGFSAIMNNQEPEISAGLIIFIIFAVFIAMALSFVIYMAFWFAPMLVAINGMTAVDAVKLSFKAAMKNVGGFILFAIMASFAVFIAYIPCLLGLIVVGPVFACANYSAYREIFYGD</sequence>
<evidence type="ECO:0000256" key="1">
    <source>
        <dbReference type="SAM" id="Phobius"/>
    </source>
</evidence>
<dbReference type="NCBIfam" id="NF041043">
    <property type="entry name" value="BPSS1780_fam"/>
    <property type="match status" value="1"/>
</dbReference>
<dbReference type="KEGG" id="xba:C7S18_12060"/>
<keyword evidence="1" id="KW-1133">Transmembrane helix</keyword>
<dbReference type="OrthoDB" id="5298483at2"/>
<evidence type="ECO:0000313" key="3">
    <source>
        <dbReference type="Proteomes" id="UP000241074"/>
    </source>
</evidence>
<proteinExistence type="predicted"/>
<feature type="transmembrane region" description="Helical" evidence="1">
    <location>
        <begin position="137"/>
        <end position="164"/>
    </location>
</feature>
<dbReference type="InterPro" id="IPR047798">
    <property type="entry name" value="BPSS1780-like"/>
</dbReference>
<feature type="transmembrane region" description="Helical" evidence="1">
    <location>
        <begin position="53"/>
        <end position="77"/>
    </location>
</feature>
<gene>
    <name evidence="2" type="ORF">C7S18_12060</name>
</gene>
<evidence type="ECO:0008006" key="4">
    <source>
        <dbReference type="Google" id="ProtNLM"/>
    </source>
</evidence>
<reference evidence="2 3" key="2">
    <citation type="submission" date="2018-03" db="EMBL/GenBank/DDBJ databases">
        <authorList>
            <person name="Keele B.F."/>
        </authorList>
    </citation>
    <scope>NUCLEOTIDE SEQUENCE [LARGE SCALE GENOMIC DNA]</scope>
    <source>
        <strain evidence="2 3">D13</strain>
    </source>
</reference>
<protein>
    <recommendedName>
        <fullName evidence="4">DUF2189 domain-containing protein</fullName>
    </recommendedName>
</protein>
<keyword evidence="3" id="KW-1185">Reference proteome</keyword>
<organism evidence="2 3">
    <name type="scientific">Ahniella affigens</name>
    <dbReference type="NCBI Taxonomy" id="2021234"/>
    <lineage>
        <taxon>Bacteria</taxon>
        <taxon>Pseudomonadati</taxon>
        <taxon>Pseudomonadota</taxon>
        <taxon>Gammaproteobacteria</taxon>
        <taxon>Lysobacterales</taxon>
        <taxon>Rhodanobacteraceae</taxon>
        <taxon>Ahniella</taxon>
    </lineage>
</organism>
<dbReference type="EMBL" id="CP027860">
    <property type="protein sequence ID" value="AVP97886.1"/>
    <property type="molecule type" value="Genomic_DNA"/>
</dbReference>